<dbReference type="PROSITE" id="PS00018">
    <property type="entry name" value="EF_HAND_1"/>
    <property type="match status" value="1"/>
</dbReference>
<evidence type="ECO:0000256" key="2">
    <source>
        <dbReference type="ARBA" id="ARBA00022525"/>
    </source>
</evidence>
<gene>
    <name evidence="5" type="ORF">EIC27_00100</name>
</gene>
<evidence type="ECO:0000256" key="1">
    <source>
        <dbReference type="ARBA" id="ARBA00004613"/>
    </source>
</evidence>
<dbReference type="AlphaFoldDB" id="A0A429XWA0"/>
<dbReference type="EMBL" id="RXFM01000001">
    <property type="protein sequence ID" value="RST72646.1"/>
    <property type="molecule type" value="Genomic_DNA"/>
</dbReference>
<evidence type="ECO:0000313" key="5">
    <source>
        <dbReference type="EMBL" id="RST72646.1"/>
    </source>
</evidence>
<keyword evidence="3" id="KW-0677">Repeat</keyword>
<dbReference type="InterPro" id="IPR018247">
    <property type="entry name" value="EF_Hand_1_Ca_BS"/>
</dbReference>
<evidence type="ECO:0000256" key="3">
    <source>
        <dbReference type="ARBA" id="ARBA00022737"/>
    </source>
</evidence>
<sequence length="493" mass="55411">MSTNNKPVAASFIQKLNGQGLVDFQPYVLDMEDQFFELKVIITELPDSKIGSLIHTQDNKAIVKNKSYSIEKVKYVAKSGEEQKEVIFSYYIVDSQSDKSLTKTVTINEFEQKKTDQESDLIGTQYDNIIIADAYKGYKIWGGNDTLAGNLGENIFVISNSSNHVNTTTTEIRNFELNEDKIDLSQLTCVQSIGDLKIDSKGASTEITIKESLMYPQTIILSKIIPNSIKEKSDEIFIFNANNNEVAYICAVEKEVERGFWDIEWPSFVKGASISTVVSIISTGMHIYNCIVGKYARNDEVNNVLDTSGHFSVRSNNSAFEHKVPIGITFEEDKDIDLITLKDSNTNFAYDGVLSKTSWVGKSDGILFYDYDGSKVANDNKIVMTSWSKNAKTDFEALLESFDNNNDKIFDKDDEKFNEFYVWQDKNSNGVVDKEELKALDELGIKSINFNTAVSANDEQSEQGILNVATVEWEDGKVTKAYDLVFQVEEAVI</sequence>
<evidence type="ECO:0000313" key="6">
    <source>
        <dbReference type="Proteomes" id="UP000279470"/>
    </source>
</evidence>
<dbReference type="Gene3D" id="2.150.10.10">
    <property type="entry name" value="Serralysin-like metalloprotease, C-terminal"/>
    <property type="match status" value="1"/>
</dbReference>
<dbReference type="OrthoDB" id="8479154at2"/>
<proteinExistence type="predicted"/>
<comment type="caution">
    <text evidence="5">The sequence shown here is derived from an EMBL/GenBank/DDBJ whole genome shotgun (WGS) entry which is preliminary data.</text>
</comment>
<dbReference type="InterPro" id="IPR013858">
    <property type="entry name" value="Peptidase_M10B_C"/>
</dbReference>
<dbReference type="GO" id="GO:0005615">
    <property type="term" value="C:extracellular space"/>
    <property type="evidence" value="ECO:0007669"/>
    <property type="project" value="InterPro"/>
</dbReference>
<dbReference type="SUPFAM" id="SSF51120">
    <property type="entry name" value="beta-Roll"/>
    <property type="match status" value="1"/>
</dbReference>
<dbReference type="GO" id="GO:0005509">
    <property type="term" value="F:calcium ion binding"/>
    <property type="evidence" value="ECO:0007669"/>
    <property type="project" value="InterPro"/>
</dbReference>
<name>A0A429XWA0_9RICK</name>
<protein>
    <recommendedName>
        <fullName evidence="4">Peptidase M10 serralysin C-terminal domain-containing protein</fullName>
    </recommendedName>
</protein>
<reference evidence="6" key="1">
    <citation type="submission" date="2018-11" db="EMBL/GenBank/DDBJ databases">
        <title>Phylogenetic, genomic, and biogeographic characterization of a novel and ubiquitous marine invertebrate-associated Rickettsiales parasite, Candidatus Marinoinvertebrata rohwerii, gen. nov., sp. nov.</title>
        <authorList>
            <person name="Klinges J.G."/>
            <person name="Rosales S.M."/>
            <person name="Mcminds R."/>
            <person name="Shaver E.C."/>
            <person name="Shantz A."/>
            <person name="Peters E.C."/>
            <person name="Burkepile D.E."/>
            <person name="Silliman B.R."/>
            <person name="Vega Thurber R.L."/>
        </authorList>
    </citation>
    <scope>NUCLEOTIDE SEQUENCE [LARGE SCALE GENOMIC DNA]</scope>
    <source>
        <strain evidence="6">a_cerv_44</strain>
    </source>
</reference>
<evidence type="ECO:0000259" key="4">
    <source>
        <dbReference type="Pfam" id="PF08548"/>
    </source>
</evidence>
<organism evidence="5 6">
    <name type="scientific">Candidatus Aquarickettsia rohweri</name>
    <dbReference type="NCBI Taxonomy" id="2602574"/>
    <lineage>
        <taxon>Bacteria</taxon>
        <taxon>Pseudomonadati</taxon>
        <taxon>Pseudomonadota</taxon>
        <taxon>Alphaproteobacteria</taxon>
        <taxon>Rickettsiales</taxon>
        <taxon>Candidatus Midichloriaceae</taxon>
        <taxon>Candidatus Aquarickettsia</taxon>
    </lineage>
</organism>
<feature type="domain" description="Peptidase M10 serralysin C-terminal" evidence="4">
    <location>
        <begin position="142"/>
        <end position="190"/>
    </location>
</feature>
<comment type="subcellular location">
    <subcellularLocation>
        <location evidence="1">Secreted</location>
    </subcellularLocation>
</comment>
<keyword evidence="6" id="KW-1185">Reference proteome</keyword>
<dbReference type="RefSeq" id="WP_126044135.1">
    <property type="nucleotide sequence ID" value="NZ_RXFM01000001.1"/>
</dbReference>
<accession>A0A429XWA0</accession>
<dbReference type="InterPro" id="IPR011049">
    <property type="entry name" value="Serralysin-like_metalloprot_C"/>
</dbReference>
<dbReference type="Proteomes" id="UP000279470">
    <property type="component" value="Unassembled WGS sequence"/>
</dbReference>
<dbReference type="Pfam" id="PF08548">
    <property type="entry name" value="Peptidase_M10_C"/>
    <property type="match status" value="1"/>
</dbReference>
<keyword evidence="2" id="KW-0964">Secreted</keyword>